<evidence type="ECO:0000313" key="8">
    <source>
        <dbReference type="Proteomes" id="UP001262410"/>
    </source>
</evidence>
<dbReference type="InterPro" id="IPR004808">
    <property type="entry name" value="AP_endonuc_1"/>
</dbReference>
<comment type="similarity">
    <text evidence="2">Belongs to the DNA repair enzymes AP/ExoA family.</text>
</comment>
<dbReference type="Pfam" id="PF03372">
    <property type="entry name" value="Exo_endo_phos"/>
    <property type="match status" value="1"/>
</dbReference>
<dbReference type="SUPFAM" id="SSF56219">
    <property type="entry name" value="DNase I-like"/>
    <property type="match status" value="1"/>
</dbReference>
<dbReference type="NCBIfam" id="TIGR00633">
    <property type="entry name" value="xth"/>
    <property type="match status" value="1"/>
</dbReference>
<sequence>MRIATWNVNSVKARLPNVLDWLRTADPDVAVLQEIKCETDGFPRFEFEALGYNLLIHGQKSYNGVALLAKAPIEDPLTGLPGDNADVQARYVEATVRGVRVGGLYLPNGNPVATEKYPYKLGWMDRLRARAETLLAAGQPFVMGGDFNVIPEERDAADPAAWVGDALFLIETRRRFRALLNLGLTDSWRALNPTAIGYSFWDYQNRAWQADNGIRIDHLLSSPEIADRLDACIIDREPRGRDKASDHTPVIVTLAE</sequence>
<organism evidence="7 8">
    <name type="scientific">Inquilinus ginsengisoli</name>
    <dbReference type="NCBI Taxonomy" id="363840"/>
    <lineage>
        <taxon>Bacteria</taxon>
        <taxon>Pseudomonadati</taxon>
        <taxon>Pseudomonadota</taxon>
        <taxon>Alphaproteobacteria</taxon>
        <taxon>Rhodospirillales</taxon>
        <taxon>Rhodospirillaceae</taxon>
        <taxon>Inquilinus</taxon>
    </lineage>
</organism>
<dbReference type="EC" id="3.1.11.2" evidence="7"/>
<name>A0ABU1JJT1_9PROT</name>
<keyword evidence="5" id="KW-0460">Magnesium</keyword>
<dbReference type="InterPro" id="IPR036691">
    <property type="entry name" value="Endo/exonu/phosph_ase_sf"/>
</dbReference>
<dbReference type="Gene3D" id="3.60.10.10">
    <property type="entry name" value="Endonuclease/exonuclease/phosphatase"/>
    <property type="match status" value="1"/>
</dbReference>
<evidence type="ECO:0000256" key="2">
    <source>
        <dbReference type="ARBA" id="ARBA00007092"/>
    </source>
</evidence>
<evidence type="ECO:0000256" key="3">
    <source>
        <dbReference type="ARBA" id="ARBA00022723"/>
    </source>
</evidence>
<dbReference type="Proteomes" id="UP001262410">
    <property type="component" value="Unassembled WGS sequence"/>
</dbReference>
<proteinExistence type="inferred from homology"/>
<protein>
    <submittedName>
        <fullName evidence="7">Exodeoxyribonuclease-3</fullName>
        <ecNumber evidence="7">3.1.11.2</ecNumber>
    </submittedName>
</protein>
<feature type="domain" description="Endonuclease/exonuclease/phosphatase" evidence="6">
    <location>
        <begin position="4"/>
        <end position="247"/>
    </location>
</feature>
<keyword evidence="8" id="KW-1185">Reference proteome</keyword>
<dbReference type="PANTHER" id="PTHR43250">
    <property type="entry name" value="EXODEOXYRIBONUCLEASE III"/>
    <property type="match status" value="1"/>
</dbReference>
<gene>
    <name evidence="7" type="ORF">E9232_001365</name>
</gene>
<dbReference type="NCBIfam" id="TIGR00195">
    <property type="entry name" value="exoDNase_III"/>
    <property type="match status" value="1"/>
</dbReference>
<reference evidence="7 8" key="1">
    <citation type="submission" date="2023-07" db="EMBL/GenBank/DDBJ databases">
        <title>Sorghum-associated microbial communities from plants grown in Nebraska, USA.</title>
        <authorList>
            <person name="Schachtman D."/>
        </authorList>
    </citation>
    <scope>NUCLEOTIDE SEQUENCE [LARGE SCALE GENOMIC DNA]</scope>
    <source>
        <strain evidence="7 8">584</strain>
    </source>
</reference>
<evidence type="ECO:0000313" key="7">
    <source>
        <dbReference type="EMBL" id="MDR6288858.1"/>
    </source>
</evidence>
<evidence type="ECO:0000256" key="4">
    <source>
        <dbReference type="ARBA" id="ARBA00022801"/>
    </source>
</evidence>
<dbReference type="PROSITE" id="PS51435">
    <property type="entry name" value="AP_NUCLEASE_F1_4"/>
    <property type="match status" value="1"/>
</dbReference>
<dbReference type="PANTHER" id="PTHR43250:SF2">
    <property type="entry name" value="EXODEOXYRIBONUCLEASE III"/>
    <property type="match status" value="1"/>
</dbReference>
<keyword evidence="4 7" id="KW-0378">Hydrolase</keyword>
<dbReference type="EMBL" id="JAVDPW010000002">
    <property type="protein sequence ID" value="MDR6288858.1"/>
    <property type="molecule type" value="Genomic_DNA"/>
</dbReference>
<accession>A0ABU1JJT1</accession>
<keyword evidence="3" id="KW-0479">Metal-binding</keyword>
<evidence type="ECO:0000256" key="1">
    <source>
        <dbReference type="ARBA" id="ARBA00001946"/>
    </source>
</evidence>
<dbReference type="RefSeq" id="WP_309792931.1">
    <property type="nucleotide sequence ID" value="NZ_JAVDPW010000002.1"/>
</dbReference>
<comment type="caution">
    <text evidence="7">The sequence shown here is derived from an EMBL/GenBank/DDBJ whole genome shotgun (WGS) entry which is preliminary data.</text>
</comment>
<evidence type="ECO:0000256" key="5">
    <source>
        <dbReference type="ARBA" id="ARBA00022842"/>
    </source>
</evidence>
<dbReference type="InterPro" id="IPR037493">
    <property type="entry name" value="ExoIII-like"/>
</dbReference>
<dbReference type="GO" id="GO:0008311">
    <property type="term" value="F:double-stranded DNA 3'-5' DNA exonuclease activity"/>
    <property type="evidence" value="ECO:0007669"/>
    <property type="project" value="UniProtKB-EC"/>
</dbReference>
<comment type="cofactor">
    <cofactor evidence="1">
        <name>Mg(2+)</name>
        <dbReference type="ChEBI" id="CHEBI:18420"/>
    </cofactor>
</comment>
<dbReference type="CDD" id="cd09086">
    <property type="entry name" value="ExoIII-like_AP-endo"/>
    <property type="match status" value="1"/>
</dbReference>
<evidence type="ECO:0000259" key="6">
    <source>
        <dbReference type="Pfam" id="PF03372"/>
    </source>
</evidence>
<dbReference type="InterPro" id="IPR005135">
    <property type="entry name" value="Endo/exonuclease/phosphatase"/>
</dbReference>